<dbReference type="OrthoDB" id="3233189at2"/>
<dbReference type="KEGG" id="lgo:JCM16774_0963"/>
<proteinExistence type="predicted"/>
<dbReference type="EMBL" id="AP019822">
    <property type="protein sequence ID" value="BBM36031.1"/>
    <property type="molecule type" value="Genomic_DNA"/>
</dbReference>
<dbReference type="Pfam" id="PF10078">
    <property type="entry name" value="DUF2316"/>
    <property type="match status" value="1"/>
</dbReference>
<protein>
    <recommendedName>
        <fullName evidence="3">DUF2316 family protein</fullName>
    </recommendedName>
</protein>
<evidence type="ECO:0000313" key="1">
    <source>
        <dbReference type="EMBL" id="BBM36031.1"/>
    </source>
</evidence>
<dbReference type="InterPro" id="IPR018757">
    <property type="entry name" value="DUF2316"/>
</dbReference>
<accession>A0A510JC61</accession>
<dbReference type="RefSeq" id="WP_026737439.1">
    <property type="nucleotide sequence ID" value="NZ_AP019822.1"/>
</dbReference>
<evidence type="ECO:0008006" key="3">
    <source>
        <dbReference type="Google" id="ProtNLM"/>
    </source>
</evidence>
<evidence type="ECO:0000313" key="2">
    <source>
        <dbReference type="Proteomes" id="UP000321606"/>
    </source>
</evidence>
<dbReference type="AlphaFoldDB" id="A0A510JC61"/>
<gene>
    <name evidence="1" type="ORF">JCM16774_0963</name>
</gene>
<organism evidence="1 2">
    <name type="scientific">Pseudoleptotrichia goodfellowii</name>
    <dbReference type="NCBI Taxonomy" id="157692"/>
    <lineage>
        <taxon>Bacteria</taxon>
        <taxon>Fusobacteriati</taxon>
        <taxon>Fusobacteriota</taxon>
        <taxon>Fusobacteriia</taxon>
        <taxon>Fusobacteriales</taxon>
        <taxon>Leptotrichiaceae</taxon>
        <taxon>Pseudoleptotrichia</taxon>
    </lineage>
</organism>
<name>A0A510JC61_9FUSO</name>
<dbReference type="STRING" id="714315.GCA_000516535_00954"/>
<sequence length="91" mass="11043">MSLNVKQKKATAEELNENYKRLGYSEEKILSDLKFSEEELHNTLNVTENTNGYNVWKLRDYLVEKLKKERKEVYPFSILKMNIYFPYKKTW</sequence>
<dbReference type="Proteomes" id="UP000321606">
    <property type="component" value="Chromosome"/>
</dbReference>
<reference evidence="1 2" key="1">
    <citation type="submission" date="2019-07" db="EMBL/GenBank/DDBJ databases">
        <title>Complete Genome Sequence of Leptotrichia goodfellowii Strain JCM 16774.</title>
        <authorList>
            <person name="Watanabe S."/>
            <person name="Cui L."/>
        </authorList>
    </citation>
    <scope>NUCLEOTIDE SEQUENCE [LARGE SCALE GENOMIC DNA]</scope>
    <source>
        <strain evidence="1 2">JCM16774</strain>
    </source>
</reference>